<dbReference type="PANTHER" id="PTHR11690">
    <property type="entry name" value="AMILORIDE-SENSITIVE SODIUM CHANNEL-RELATED"/>
    <property type="match status" value="1"/>
</dbReference>
<dbReference type="GO" id="GO:0005272">
    <property type="term" value="F:sodium channel activity"/>
    <property type="evidence" value="ECO:0007669"/>
    <property type="project" value="UniProtKB-KW"/>
</dbReference>
<evidence type="ECO:0000256" key="1">
    <source>
        <dbReference type="ARBA" id="ARBA00004141"/>
    </source>
</evidence>
<sequence>MHRFVFLVICLSTATFTIYRVRQWLSNYTYLSSKMMLSPSETEDPGDMIKFPTMSICNLNPARGIALYTMRGEGNTMPNSLNYELFTDAYHGRVNTNVSEPYLSRRIYQIIDFASHQLESMLYLCRIGHRKCGAENFTKSLLPFGSCYTLETTVQGRLMKRVMIWLAMEEVQLILDPQGFDYLVPSSGLVGFRLLLHAREDPLWSVMPSAIYAGLKFHTIVHATGIKTVNVTYIDY</sequence>
<keyword evidence="6" id="KW-0915">Sodium</keyword>
<keyword evidence="5" id="KW-1133">Transmembrane helix</keyword>
<name>A0ABD2QKM8_9PLAT</name>
<keyword evidence="3 11" id="KW-0894">Sodium channel</keyword>
<keyword evidence="4 11" id="KW-0812">Transmembrane</keyword>
<evidence type="ECO:0000256" key="8">
    <source>
        <dbReference type="ARBA" id="ARBA00023136"/>
    </source>
</evidence>
<keyword evidence="8" id="KW-0472">Membrane</keyword>
<evidence type="ECO:0000256" key="6">
    <source>
        <dbReference type="ARBA" id="ARBA00023053"/>
    </source>
</evidence>
<evidence type="ECO:0000256" key="4">
    <source>
        <dbReference type="ARBA" id="ARBA00022692"/>
    </source>
</evidence>
<proteinExistence type="inferred from homology"/>
<evidence type="ECO:0000256" key="2">
    <source>
        <dbReference type="ARBA" id="ARBA00022448"/>
    </source>
</evidence>
<evidence type="ECO:0000256" key="7">
    <source>
        <dbReference type="ARBA" id="ARBA00023065"/>
    </source>
</evidence>
<evidence type="ECO:0000256" key="10">
    <source>
        <dbReference type="ARBA" id="ARBA00023303"/>
    </source>
</evidence>
<dbReference type="InterPro" id="IPR001873">
    <property type="entry name" value="ENaC"/>
</dbReference>
<dbReference type="Pfam" id="PF00858">
    <property type="entry name" value="ASC"/>
    <property type="match status" value="1"/>
</dbReference>
<evidence type="ECO:0000313" key="12">
    <source>
        <dbReference type="EMBL" id="KAL3319993.1"/>
    </source>
</evidence>
<keyword evidence="9 11" id="KW-0739">Sodium transport</keyword>
<evidence type="ECO:0000313" key="13">
    <source>
        <dbReference type="Proteomes" id="UP001626550"/>
    </source>
</evidence>
<accession>A0ABD2QKM8</accession>
<comment type="similarity">
    <text evidence="11">Belongs to the amiloride-sensitive sodium channel (TC 1.A.6) family.</text>
</comment>
<evidence type="ECO:0000256" key="3">
    <source>
        <dbReference type="ARBA" id="ARBA00022461"/>
    </source>
</evidence>
<dbReference type="Gene3D" id="2.60.470.10">
    <property type="entry name" value="Acid-sensing ion channels like domains"/>
    <property type="match status" value="1"/>
</dbReference>
<gene>
    <name evidence="12" type="primary">ASIC4_2</name>
    <name evidence="12" type="ORF">Ciccas_001320</name>
</gene>
<keyword evidence="10 11" id="KW-0407">Ion channel</keyword>
<comment type="caution">
    <text evidence="12">The sequence shown here is derived from an EMBL/GenBank/DDBJ whole genome shotgun (WGS) entry which is preliminary data.</text>
</comment>
<reference evidence="12 13" key="1">
    <citation type="submission" date="2024-11" db="EMBL/GenBank/DDBJ databases">
        <title>Adaptive evolution of stress response genes in parasites aligns with host niche diversity.</title>
        <authorList>
            <person name="Hahn C."/>
            <person name="Resl P."/>
        </authorList>
    </citation>
    <scope>NUCLEOTIDE SEQUENCE [LARGE SCALE GENOMIC DNA]</scope>
    <source>
        <strain evidence="12">EGGRZ-B1_66</strain>
        <tissue evidence="12">Body</tissue>
    </source>
</reference>
<evidence type="ECO:0000256" key="9">
    <source>
        <dbReference type="ARBA" id="ARBA00023201"/>
    </source>
</evidence>
<keyword evidence="13" id="KW-1185">Reference proteome</keyword>
<dbReference type="AlphaFoldDB" id="A0ABD2QKM8"/>
<keyword evidence="7 11" id="KW-0406">Ion transport</keyword>
<dbReference type="EMBL" id="JBJKFK010000084">
    <property type="protein sequence ID" value="KAL3319993.1"/>
    <property type="molecule type" value="Genomic_DNA"/>
</dbReference>
<comment type="subcellular location">
    <subcellularLocation>
        <location evidence="1">Membrane</location>
        <topology evidence="1">Multi-pass membrane protein</topology>
    </subcellularLocation>
</comment>
<dbReference type="Proteomes" id="UP001626550">
    <property type="component" value="Unassembled WGS sequence"/>
</dbReference>
<organism evidence="12 13">
    <name type="scientific">Cichlidogyrus casuarinus</name>
    <dbReference type="NCBI Taxonomy" id="1844966"/>
    <lineage>
        <taxon>Eukaryota</taxon>
        <taxon>Metazoa</taxon>
        <taxon>Spiralia</taxon>
        <taxon>Lophotrochozoa</taxon>
        <taxon>Platyhelminthes</taxon>
        <taxon>Monogenea</taxon>
        <taxon>Monopisthocotylea</taxon>
        <taxon>Dactylogyridea</taxon>
        <taxon>Ancyrocephalidae</taxon>
        <taxon>Cichlidogyrus</taxon>
    </lineage>
</organism>
<dbReference type="GO" id="GO:0016020">
    <property type="term" value="C:membrane"/>
    <property type="evidence" value="ECO:0007669"/>
    <property type="project" value="UniProtKB-SubCell"/>
</dbReference>
<evidence type="ECO:0000256" key="5">
    <source>
        <dbReference type="ARBA" id="ARBA00022989"/>
    </source>
</evidence>
<keyword evidence="2 11" id="KW-0813">Transport</keyword>
<protein>
    <submittedName>
        <fullName evidence="12">Acid-sensing (Proton-gated) ion channel</fullName>
    </submittedName>
</protein>
<evidence type="ECO:0000256" key="11">
    <source>
        <dbReference type="RuleBase" id="RU000679"/>
    </source>
</evidence>